<feature type="compositionally biased region" description="Basic and acidic residues" evidence="1">
    <location>
        <begin position="57"/>
        <end position="67"/>
    </location>
</feature>
<dbReference type="Proteomes" id="UP000268313">
    <property type="component" value="Unassembled WGS sequence"/>
</dbReference>
<organism evidence="2 3">
    <name type="scientific">Corallococcus carmarthensis</name>
    <dbReference type="NCBI Taxonomy" id="2316728"/>
    <lineage>
        <taxon>Bacteria</taxon>
        <taxon>Pseudomonadati</taxon>
        <taxon>Myxococcota</taxon>
        <taxon>Myxococcia</taxon>
        <taxon>Myxococcales</taxon>
        <taxon>Cystobacterineae</taxon>
        <taxon>Myxococcaceae</taxon>
        <taxon>Corallococcus</taxon>
    </lineage>
</organism>
<proteinExistence type="predicted"/>
<dbReference type="AlphaFoldDB" id="A0A3A8JU81"/>
<protein>
    <submittedName>
        <fullName evidence="2">Uncharacterized protein</fullName>
    </submittedName>
</protein>
<reference evidence="3" key="1">
    <citation type="submission" date="2018-09" db="EMBL/GenBank/DDBJ databases">
        <authorList>
            <person name="Livingstone P.G."/>
            <person name="Whitworth D.E."/>
        </authorList>
    </citation>
    <scope>NUCLEOTIDE SEQUENCE [LARGE SCALE GENOMIC DNA]</scope>
    <source>
        <strain evidence="3">CA043D</strain>
    </source>
</reference>
<accession>A0A3A8JU81</accession>
<comment type="caution">
    <text evidence="2">The sequence shown here is derived from an EMBL/GenBank/DDBJ whole genome shotgun (WGS) entry which is preliminary data.</text>
</comment>
<feature type="region of interest" description="Disordered" evidence="1">
    <location>
        <begin position="1"/>
        <end position="67"/>
    </location>
</feature>
<evidence type="ECO:0000256" key="1">
    <source>
        <dbReference type="SAM" id="MobiDB-lite"/>
    </source>
</evidence>
<gene>
    <name evidence="2" type="ORF">D7X32_29400</name>
</gene>
<evidence type="ECO:0000313" key="2">
    <source>
        <dbReference type="EMBL" id="RKG98488.1"/>
    </source>
</evidence>
<keyword evidence="3" id="KW-1185">Reference proteome</keyword>
<sequence>MQVPSSQSARQTEPSSTSPSQSSSRPLQTSATGVHAAQVVDGRRDPTVNQARAVRATSRDDFSKNVM</sequence>
<feature type="compositionally biased region" description="Polar residues" evidence="1">
    <location>
        <begin position="1"/>
        <end position="10"/>
    </location>
</feature>
<evidence type="ECO:0000313" key="3">
    <source>
        <dbReference type="Proteomes" id="UP000268313"/>
    </source>
</evidence>
<name>A0A3A8JU81_9BACT</name>
<dbReference type="EMBL" id="RAWE01000141">
    <property type="protein sequence ID" value="RKG98488.1"/>
    <property type="molecule type" value="Genomic_DNA"/>
</dbReference>
<feature type="compositionally biased region" description="Low complexity" evidence="1">
    <location>
        <begin position="11"/>
        <end position="30"/>
    </location>
</feature>